<protein>
    <submittedName>
        <fullName evidence="2">Uncharacterized protein</fullName>
    </submittedName>
</protein>
<reference evidence="2" key="1">
    <citation type="journal article" date="2023" name="G3 (Bethesda)">
        <title>Whole genome assemblies of Zophobas morio and Tenebrio molitor.</title>
        <authorList>
            <person name="Kaur S."/>
            <person name="Stinson S.A."/>
            <person name="diCenzo G.C."/>
        </authorList>
    </citation>
    <scope>NUCLEOTIDE SEQUENCE</scope>
    <source>
        <strain evidence="2">QUZm001</strain>
    </source>
</reference>
<accession>A0AA38IQK7</accession>
<feature type="region of interest" description="Disordered" evidence="1">
    <location>
        <begin position="176"/>
        <end position="198"/>
    </location>
</feature>
<dbReference type="AlphaFoldDB" id="A0AA38IQK7"/>
<dbReference type="Proteomes" id="UP001168821">
    <property type="component" value="Unassembled WGS sequence"/>
</dbReference>
<comment type="caution">
    <text evidence="2">The sequence shown here is derived from an EMBL/GenBank/DDBJ whole genome shotgun (WGS) entry which is preliminary data.</text>
</comment>
<dbReference type="EMBL" id="JALNTZ010000002">
    <property type="protein sequence ID" value="KAJ3661365.1"/>
    <property type="molecule type" value="Genomic_DNA"/>
</dbReference>
<proteinExistence type="predicted"/>
<evidence type="ECO:0000256" key="1">
    <source>
        <dbReference type="SAM" id="MobiDB-lite"/>
    </source>
</evidence>
<keyword evidence="3" id="KW-1185">Reference proteome</keyword>
<organism evidence="2 3">
    <name type="scientific">Zophobas morio</name>
    <dbReference type="NCBI Taxonomy" id="2755281"/>
    <lineage>
        <taxon>Eukaryota</taxon>
        <taxon>Metazoa</taxon>
        <taxon>Ecdysozoa</taxon>
        <taxon>Arthropoda</taxon>
        <taxon>Hexapoda</taxon>
        <taxon>Insecta</taxon>
        <taxon>Pterygota</taxon>
        <taxon>Neoptera</taxon>
        <taxon>Endopterygota</taxon>
        <taxon>Coleoptera</taxon>
        <taxon>Polyphaga</taxon>
        <taxon>Cucujiformia</taxon>
        <taxon>Tenebrionidae</taxon>
        <taxon>Zophobas</taxon>
    </lineage>
</organism>
<sequence>MTKTLGDAPRRLFPPRVKLWDGAIHPVPYSKNQAETIQKTDLQTARLKHSAEPLQAQNHRDSLATGGVKSSGRTLHQSCPSLPPCPTQPPMHEMTKQKKKTSKQNFPLDEDDLRRKMLKVVNRRQPHEYCNETNFGGRETAVTVPVTWLILDSRGDAIPETSVESSTFVERSLEYPRYSLSGEEADARATDPVEDATP</sequence>
<gene>
    <name evidence="2" type="ORF">Zmor_005763</name>
</gene>
<name>A0AA38IQK7_9CUCU</name>
<evidence type="ECO:0000313" key="3">
    <source>
        <dbReference type="Proteomes" id="UP001168821"/>
    </source>
</evidence>
<feature type="region of interest" description="Disordered" evidence="1">
    <location>
        <begin position="48"/>
        <end position="104"/>
    </location>
</feature>
<evidence type="ECO:0000313" key="2">
    <source>
        <dbReference type="EMBL" id="KAJ3661365.1"/>
    </source>
</evidence>